<gene>
    <name evidence="2" type="ORF">DFH08DRAFT_797404</name>
</gene>
<organism evidence="2 3">
    <name type="scientific">Mycena albidolilacea</name>
    <dbReference type="NCBI Taxonomy" id="1033008"/>
    <lineage>
        <taxon>Eukaryota</taxon>
        <taxon>Fungi</taxon>
        <taxon>Dikarya</taxon>
        <taxon>Basidiomycota</taxon>
        <taxon>Agaricomycotina</taxon>
        <taxon>Agaricomycetes</taxon>
        <taxon>Agaricomycetidae</taxon>
        <taxon>Agaricales</taxon>
        <taxon>Marasmiineae</taxon>
        <taxon>Mycenaceae</taxon>
        <taxon>Mycena</taxon>
    </lineage>
</organism>
<name>A0AAD7F4G3_9AGAR</name>
<keyword evidence="3" id="KW-1185">Reference proteome</keyword>
<dbReference type="InterPro" id="IPR045341">
    <property type="entry name" value="DUF6532"/>
</dbReference>
<reference evidence="2" key="1">
    <citation type="submission" date="2023-03" db="EMBL/GenBank/DDBJ databases">
        <title>Massive genome expansion in bonnet fungi (Mycena s.s.) driven by repeated elements and novel gene families across ecological guilds.</title>
        <authorList>
            <consortium name="Lawrence Berkeley National Laboratory"/>
            <person name="Harder C.B."/>
            <person name="Miyauchi S."/>
            <person name="Viragh M."/>
            <person name="Kuo A."/>
            <person name="Thoen E."/>
            <person name="Andreopoulos B."/>
            <person name="Lu D."/>
            <person name="Skrede I."/>
            <person name="Drula E."/>
            <person name="Henrissat B."/>
            <person name="Morin E."/>
            <person name="Kohler A."/>
            <person name="Barry K."/>
            <person name="LaButti K."/>
            <person name="Morin E."/>
            <person name="Salamov A."/>
            <person name="Lipzen A."/>
            <person name="Mereny Z."/>
            <person name="Hegedus B."/>
            <person name="Baldrian P."/>
            <person name="Stursova M."/>
            <person name="Weitz H."/>
            <person name="Taylor A."/>
            <person name="Grigoriev I.V."/>
            <person name="Nagy L.G."/>
            <person name="Martin F."/>
            <person name="Kauserud H."/>
        </authorList>
    </citation>
    <scope>NUCLEOTIDE SEQUENCE</scope>
    <source>
        <strain evidence="2">CBHHK002</strain>
    </source>
</reference>
<dbReference type="AlphaFoldDB" id="A0AAD7F4G3"/>
<accession>A0AAD7F4G3</accession>
<dbReference type="Proteomes" id="UP001218218">
    <property type="component" value="Unassembled WGS sequence"/>
</dbReference>
<sequence length="165" mass="18790">MTDLKYLTVLVDLVQHSLLSYPSFGSHFSFELIDHVNIIHDSIKKVVASLAPSLYKILGLTSEATMKLIGELLKDHHYIFGVDPHTSQIKTNELFLHAAIIAVIKQAIFTSAFKAQVKYLFILMNPDYPTALNCQMQWFVSPPPLYTQHWWSIVLLYTKTHTATT</sequence>
<evidence type="ECO:0000313" key="3">
    <source>
        <dbReference type="Proteomes" id="UP001218218"/>
    </source>
</evidence>
<comment type="caution">
    <text evidence="2">The sequence shown here is derived from an EMBL/GenBank/DDBJ whole genome shotgun (WGS) entry which is preliminary data.</text>
</comment>
<feature type="domain" description="DUF6532" evidence="1">
    <location>
        <begin position="35"/>
        <end position="115"/>
    </location>
</feature>
<dbReference type="Pfam" id="PF20149">
    <property type="entry name" value="DUF6532"/>
    <property type="match status" value="1"/>
</dbReference>
<evidence type="ECO:0000259" key="1">
    <source>
        <dbReference type="Pfam" id="PF20149"/>
    </source>
</evidence>
<proteinExistence type="predicted"/>
<evidence type="ECO:0000313" key="2">
    <source>
        <dbReference type="EMBL" id="KAJ7366423.1"/>
    </source>
</evidence>
<protein>
    <recommendedName>
        <fullName evidence="1">DUF6532 domain-containing protein</fullName>
    </recommendedName>
</protein>
<dbReference type="EMBL" id="JARIHO010000002">
    <property type="protein sequence ID" value="KAJ7366423.1"/>
    <property type="molecule type" value="Genomic_DNA"/>
</dbReference>